<comment type="caution">
    <text evidence="2">The sequence shown here is derived from an EMBL/GenBank/DDBJ whole genome shotgun (WGS) entry which is preliminary data.</text>
</comment>
<dbReference type="EMBL" id="JBGBPQ010000012">
    <property type="protein sequence ID" value="KAL1514752.1"/>
    <property type="molecule type" value="Genomic_DNA"/>
</dbReference>
<organism evidence="2 3">
    <name type="scientific">Prymnesium parvum</name>
    <name type="common">Toxic golden alga</name>
    <dbReference type="NCBI Taxonomy" id="97485"/>
    <lineage>
        <taxon>Eukaryota</taxon>
        <taxon>Haptista</taxon>
        <taxon>Haptophyta</taxon>
        <taxon>Prymnesiophyceae</taxon>
        <taxon>Prymnesiales</taxon>
        <taxon>Prymnesiaceae</taxon>
        <taxon>Prymnesium</taxon>
    </lineage>
</organism>
<evidence type="ECO:0000256" key="1">
    <source>
        <dbReference type="SAM" id="MobiDB-lite"/>
    </source>
</evidence>
<feature type="compositionally biased region" description="Acidic residues" evidence="1">
    <location>
        <begin position="1562"/>
        <end position="1593"/>
    </location>
</feature>
<accession>A0AB34J5X9</accession>
<feature type="region of interest" description="Disordered" evidence="1">
    <location>
        <begin position="1547"/>
        <end position="1593"/>
    </location>
</feature>
<evidence type="ECO:0000313" key="2">
    <source>
        <dbReference type="EMBL" id="KAL1514752.1"/>
    </source>
</evidence>
<gene>
    <name evidence="2" type="ORF">AB1Y20_003838</name>
</gene>
<feature type="region of interest" description="Disordered" evidence="1">
    <location>
        <begin position="2037"/>
        <end position="2087"/>
    </location>
</feature>
<name>A0AB34J5X9_PRYPA</name>
<evidence type="ECO:0000313" key="3">
    <source>
        <dbReference type="Proteomes" id="UP001515480"/>
    </source>
</evidence>
<protein>
    <submittedName>
        <fullName evidence="2">Uncharacterized protein</fullName>
    </submittedName>
</protein>
<keyword evidence="3" id="KW-1185">Reference proteome</keyword>
<proteinExistence type="predicted"/>
<feature type="compositionally biased region" description="Basic and acidic residues" evidence="1">
    <location>
        <begin position="1547"/>
        <end position="1561"/>
    </location>
</feature>
<feature type="compositionally biased region" description="Acidic residues" evidence="1">
    <location>
        <begin position="2075"/>
        <end position="2087"/>
    </location>
</feature>
<feature type="compositionally biased region" description="Acidic residues" evidence="1">
    <location>
        <begin position="2055"/>
        <end position="2067"/>
    </location>
</feature>
<sequence>MLAELAKPFFETIVRKACALSNVDPDAVMGATTVLRVDDLKHPVRLCEKAREYAQRFNDGVPAEACVDDVLRARLVFTKADAFVKLATALRNGVQHDAEGAAVRLELIRGVNRFMHCEPTHFRHLVFNLCLSISHADGGRARVFCEVELHHLLLLQHHEACRAKEHYRLFGAHLHGNYERVLSDDLDFILEKRMVIFDEVGKTPVLLSMLILVLGSHGANSGAMQLPSDIYELYSFAIDAALARQLQPAQRPTALLMLRVIATANHMAKRRTFSLSDAREALRPHPEALGLWEDLASSSAIPLVKTLALGEQMGEFQFKHLSLQEALFCTAIVNGEAPQFWCTDAVAAANLGTPLYKNTFAIGTGYLGEGLSQQRPSWDFEQHRLSERGWAALQQLLPGSSNLVSLKLPLHRSLSALEVATSADGPRPFFKTKLPSTLCRSFRAARVEGLTSLEQLRVRREAEHEQNELSASDTEWAPLRIEAVKASSLVGLSVAELKAILRQQDVDITGVVEKADLIRLATDSAPRTGWLPSGWFSHDIPTDSLAIGVVPAADDDVPGAKVAVDSVAYLALDKGEETPTLLAALELCDGALSADGTPRVDDALIARLLSKTAAGGSRWAALVRHAGAWRRVAALLRLAPEALGEEALRATLAPGLAHLAQRLLALTVAPAADAKCLTDAQLARVAESLVGAPAAEAGGETSAWHALALDGSAASAAVVDEMLARVPALEPTIAPLMYRALSQIECANVALRLATKYWKGAIDVAQLQRPVAQGDGGGGWASSLWFTLALNAQSAPLAEHLFERLPELEETTIPLFVEAAKQQNFDAIGRLVRRRVQSHPRFSEEVVPMLLEKRSPLPCELFKPLGNGPAGRPAVDLEESEFFQKLSPRHMAHFTSLHSLWTLLILDESKRAVVDDIAAAQLELSRARLHPEVLLLALVPQQASLAYQLLADGARMDDATLTTILEPANDGKTAWQRLQLDSNSRRLVNKLMLTVPALSSLDVFLCAEHAARASDLLAAGVPLGLPTVRLLLQSECSDAVLSTMTYEQAASTPGAIVHDSPHPYPNDADIRETFSIPGARSIWVAFHESTFTERGYDPLRFSWAGGQKSSDSFSGTSFPGMNKTPPLRIEGDSFEIRFRSGEGDSAWGYRFVAWSEGPAGWCRFAELMLSESKECDRLCRDLMARSPELTEFGRTTMVELALKSAATNPKNAPAAVGVLRRSAGRPSAAIQDLLLTPGADGQSPWYKLLTENAAPQLTDMLIREPRLLAAARQPEVLLATLHPNRTAAAMKLLQHVVAVPDVVCTTLLEREAPSAPSQWEKLVRDESCGRVVEHLLREAPRLTLPALLSALVPGYTFFYHVLADRFDVFVDETTVDALLQERAGVGGNLWTHLLLHGPWPFVCDLMSTHARLREAALQHHPLVSAMSSPLTTAVACRLIEMGALADQRVEQSLAAPIDGVVDECYALRQGTEVLQVRGLPRGHPMERIQGLYTSAPEEVRRRGISFINAKQESEAGSKRRIYRQVGGDFCLWFRIFDATDDGVEEVADSRSADAEKLADRVVDEDDLDSDDEEDEPEHEGNDEEDEEPEEQEGEWVITLNEFVGVKRLETKQIMAMVSDNTLSPHAVVSEVWSVLVREGHSKRVEVASFGVHTANNLSSSFAKASSIAPSLWSALVSSDACSTLVDLLLYHAPHLGPDALLAALQSDGTDVYERLVERTQLSINDGIIDRLLAPTGARTAWQSIVLQPKTRPSVIEQLIDEHEQLKNATLSQEMLIAALTPQTVPIATWMIGRGAKLDATVERALLEVDQTPKMPQWVLKLPVDEHLSPVPFQGRYVLTERVVNGRPVYEHLEKEFAIWFSGEHSLWFVTLKAKTASRIASMRSLVALNRSNGMNIEQMDPAWAIFPGGTMHNVSISRMPTVTTALEGLLFNQQCAPLVDLLLQELPSLRPTALRVALEAEGGYSYWRLLEHDLISLTDELVDTLLAPTDDGGSLWRSIVLQDSKRLMVDSLLRTTAHQNERLQQATQAIDAEAAEVGGEPNDMMENESMTSDQAAEEEMDEEDDSEGSGMSEFSDQEEAGYADMDP</sequence>
<dbReference type="Proteomes" id="UP001515480">
    <property type="component" value="Unassembled WGS sequence"/>
</dbReference>
<reference evidence="2 3" key="1">
    <citation type="journal article" date="2024" name="Science">
        <title>Giant polyketide synthase enzymes in the biosynthesis of giant marine polyether toxins.</title>
        <authorList>
            <person name="Fallon T.R."/>
            <person name="Shende V.V."/>
            <person name="Wierzbicki I.H."/>
            <person name="Pendleton A.L."/>
            <person name="Watervoot N.F."/>
            <person name="Auber R.P."/>
            <person name="Gonzalez D.J."/>
            <person name="Wisecaver J.H."/>
            <person name="Moore B.S."/>
        </authorList>
    </citation>
    <scope>NUCLEOTIDE SEQUENCE [LARGE SCALE GENOMIC DNA]</scope>
    <source>
        <strain evidence="2 3">12B1</strain>
    </source>
</reference>